<name>A0A0L0HFC3_SPIPD</name>
<keyword evidence="5" id="KW-1185">Reference proteome</keyword>
<dbReference type="GO" id="GO:0005975">
    <property type="term" value="P:carbohydrate metabolic process"/>
    <property type="evidence" value="ECO:0007669"/>
    <property type="project" value="InterPro"/>
</dbReference>
<evidence type="ECO:0000313" key="4">
    <source>
        <dbReference type="EMBL" id="KND00166.1"/>
    </source>
</evidence>
<sequence>MSDIYARWRAQYVRAAGNIYYVDYNQKQEADPKNAVTCSEAHGYGMLLSVYNNNQQDFDGFVRYFDVFRNQKGLLSWQQIRDHSGRLVNTPDGGCNSATDGDIDIAHALFLAADKWPMMGDVNGRAVPSDYARRAVDLCKAIWEHTVNQELWCFLLGDWVTRDDKKFWHITRTSDFILSAVAVFARRDTERASGWQRLLDNTITIIQHLHTAHPIGLLPDFATIHHGHWIPVKSQVLESKHDKDFHYNACRTPWRLAAYLRETGDQRVVPVLQAMARFFDGQEEIRAGYHLDGRPYADYGDKAFTAPAWSCLHVMGSPHAQKVWKAISDEEPSYFGDSIEALCVAQCR</sequence>
<dbReference type="EMBL" id="KQ257456">
    <property type="protein sequence ID" value="KND00166.1"/>
    <property type="molecule type" value="Genomic_DNA"/>
</dbReference>
<keyword evidence="2" id="KW-0378">Hydrolase</keyword>
<dbReference type="AlphaFoldDB" id="A0A0L0HFC3"/>
<dbReference type="RefSeq" id="XP_016608205.1">
    <property type="nucleotide sequence ID" value="XM_016752741.1"/>
</dbReference>
<dbReference type="GO" id="GO:0004553">
    <property type="term" value="F:hydrolase activity, hydrolyzing O-glycosyl compounds"/>
    <property type="evidence" value="ECO:0007669"/>
    <property type="project" value="InterPro"/>
</dbReference>
<dbReference type="eggNOG" id="ENOG502RYET">
    <property type="taxonomic scope" value="Eukaryota"/>
</dbReference>
<keyword evidence="3" id="KW-0326">Glycosidase</keyword>
<dbReference type="PRINTS" id="PR00735">
    <property type="entry name" value="GLHYDRLASE8"/>
</dbReference>
<evidence type="ECO:0000313" key="5">
    <source>
        <dbReference type="Proteomes" id="UP000053201"/>
    </source>
</evidence>
<dbReference type="SUPFAM" id="SSF48208">
    <property type="entry name" value="Six-hairpin glycosidases"/>
    <property type="match status" value="1"/>
</dbReference>
<evidence type="ECO:0000256" key="3">
    <source>
        <dbReference type="ARBA" id="ARBA00023295"/>
    </source>
</evidence>
<dbReference type="OrthoDB" id="2541080at2759"/>
<proteinExistence type="inferred from homology"/>
<dbReference type="InParanoid" id="A0A0L0HFC3"/>
<dbReference type="InterPro" id="IPR012341">
    <property type="entry name" value="6hp_glycosidase-like_sf"/>
</dbReference>
<dbReference type="Proteomes" id="UP000053201">
    <property type="component" value="Unassembled WGS sequence"/>
</dbReference>
<evidence type="ECO:0008006" key="6">
    <source>
        <dbReference type="Google" id="ProtNLM"/>
    </source>
</evidence>
<dbReference type="VEuPathDB" id="FungiDB:SPPG_04507"/>
<reference evidence="4 5" key="1">
    <citation type="submission" date="2009-08" db="EMBL/GenBank/DDBJ databases">
        <title>The Genome Sequence of Spizellomyces punctatus strain DAOM BR117.</title>
        <authorList>
            <consortium name="The Broad Institute Genome Sequencing Platform"/>
            <person name="Russ C."/>
            <person name="Cuomo C."/>
            <person name="Shea T."/>
            <person name="Young S.K."/>
            <person name="Zeng Q."/>
            <person name="Koehrsen M."/>
            <person name="Haas B."/>
            <person name="Borodovsky M."/>
            <person name="Guigo R."/>
            <person name="Alvarado L."/>
            <person name="Berlin A."/>
            <person name="Bochicchio J."/>
            <person name="Borenstein D."/>
            <person name="Chapman S."/>
            <person name="Chen Z."/>
            <person name="Engels R."/>
            <person name="Freedman E."/>
            <person name="Gellesch M."/>
            <person name="Goldberg J."/>
            <person name="Griggs A."/>
            <person name="Gujja S."/>
            <person name="Heiman D."/>
            <person name="Hepburn T."/>
            <person name="Howarth C."/>
            <person name="Jen D."/>
            <person name="Larson L."/>
            <person name="Lewis B."/>
            <person name="Mehta T."/>
            <person name="Park D."/>
            <person name="Pearson M."/>
            <person name="Roberts A."/>
            <person name="Saif S."/>
            <person name="Shenoy N."/>
            <person name="Sisk P."/>
            <person name="Stolte C."/>
            <person name="Sykes S."/>
            <person name="Thomson T."/>
            <person name="Walk T."/>
            <person name="White J."/>
            <person name="Yandava C."/>
            <person name="Burger G."/>
            <person name="Gray M.W."/>
            <person name="Holland P.W.H."/>
            <person name="King N."/>
            <person name="Lang F.B.F."/>
            <person name="Roger A.J."/>
            <person name="Ruiz-Trillo I."/>
            <person name="Lander E."/>
            <person name="Nusbaum C."/>
        </authorList>
    </citation>
    <scope>NUCLEOTIDE SEQUENCE [LARGE SCALE GENOMIC DNA]</scope>
    <source>
        <strain evidence="4 5">DAOM BR117</strain>
    </source>
</reference>
<organism evidence="4 5">
    <name type="scientific">Spizellomyces punctatus (strain DAOM BR117)</name>
    <dbReference type="NCBI Taxonomy" id="645134"/>
    <lineage>
        <taxon>Eukaryota</taxon>
        <taxon>Fungi</taxon>
        <taxon>Fungi incertae sedis</taxon>
        <taxon>Chytridiomycota</taxon>
        <taxon>Chytridiomycota incertae sedis</taxon>
        <taxon>Chytridiomycetes</taxon>
        <taxon>Spizellomycetales</taxon>
        <taxon>Spizellomycetaceae</taxon>
        <taxon>Spizellomyces</taxon>
    </lineage>
</organism>
<dbReference type="OMA" id="PWRLAHY"/>
<dbReference type="InterPro" id="IPR002037">
    <property type="entry name" value="Glyco_hydro_8"/>
</dbReference>
<evidence type="ECO:0000256" key="2">
    <source>
        <dbReference type="ARBA" id="ARBA00022801"/>
    </source>
</evidence>
<evidence type="ECO:0000256" key="1">
    <source>
        <dbReference type="ARBA" id="ARBA00009209"/>
    </source>
</evidence>
<comment type="similarity">
    <text evidence="1">Belongs to the glycosyl hydrolase 8 (cellulase D) family.</text>
</comment>
<dbReference type="GeneID" id="27687952"/>
<protein>
    <recommendedName>
        <fullName evidence="6">Glucanase</fullName>
    </recommendedName>
</protein>
<dbReference type="Pfam" id="PF01270">
    <property type="entry name" value="Glyco_hydro_8"/>
    <property type="match status" value="1"/>
</dbReference>
<gene>
    <name evidence="4" type="ORF">SPPG_04507</name>
</gene>
<accession>A0A0L0HFC3</accession>
<dbReference type="InterPro" id="IPR008928">
    <property type="entry name" value="6-hairpin_glycosidase_sf"/>
</dbReference>
<dbReference type="Gene3D" id="1.50.10.10">
    <property type="match status" value="1"/>
</dbReference>